<proteinExistence type="predicted"/>
<protein>
    <submittedName>
        <fullName evidence="2">Uncharacterized protein</fullName>
    </submittedName>
</protein>
<organism evidence="2 3">
    <name type="scientific">Bugula neritina</name>
    <name type="common">Brown bryozoan</name>
    <name type="synonym">Sertularia neritina</name>
    <dbReference type="NCBI Taxonomy" id="10212"/>
    <lineage>
        <taxon>Eukaryota</taxon>
        <taxon>Metazoa</taxon>
        <taxon>Spiralia</taxon>
        <taxon>Lophotrochozoa</taxon>
        <taxon>Bryozoa</taxon>
        <taxon>Gymnolaemata</taxon>
        <taxon>Cheilostomatida</taxon>
        <taxon>Flustrina</taxon>
        <taxon>Buguloidea</taxon>
        <taxon>Bugulidae</taxon>
        <taxon>Bugula</taxon>
    </lineage>
</organism>
<reference evidence="2" key="1">
    <citation type="submission" date="2020-06" db="EMBL/GenBank/DDBJ databases">
        <title>Draft genome of Bugula neritina, a colonial animal packing powerful symbionts and potential medicines.</title>
        <authorList>
            <person name="Rayko M."/>
        </authorList>
    </citation>
    <scope>NUCLEOTIDE SEQUENCE [LARGE SCALE GENOMIC DNA]</scope>
    <source>
        <strain evidence="2">Kwan_BN1</strain>
    </source>
</reference>
<keyword evidence="1" id="KW-0812">Transmembrane</keyword>
<keyword evidence="3" id="KW-1185">Reference proteome</keyword>
<evidence type="ECO:0000313" key="3">
    <source>
        <dbReference type="Proteomes" id="UP000593567"/>
    </source>
</evidence>
<comment type="caution">
    <text evidence="2">The sequence shown here is derived from an EMBL/GenBank/DDBJ whole genome shotgun (WGS) entry which is preliminary data.</text>
</comment>
<gene>
    <name evidence="2" type="ORF">EB796_016967</name>
</gene>
<evidence type="ECO:0000313" key="2">
    <source>
        <dbReference type="EMBL" id="KAF6024727.1"/>
    </source>
</evidence>
<keyword evidence="1" id="KW-0472">Membrane</keyword>
<dbReference type="Proteomes" id="UP000593567">
    <property type="component" value="Unassembled WGS sequence"/>
</dbReference>
<accession>A0A7J7JFA3</accession>
<evidence type="ECO:0000256" key="1">
    <source>
        <dbReference type="SAM" id="Phobius"/>
    </source>
</evidence>
<feature type="transmembrane region" description="Helical" evidence="1">
    <location>
        <begin position="20"/>
        <end position="44"/>
    </location>
</feature>
<name>A0A7J7JFA3_BUGNE</name>
<dbReference type="EMBL" id="VXIV02002545">
    <property type="protein sequence ID" value="KAF6024727.1"/>
    <property type="molecule type" value="Genomic_DNA"/>
</dbReference>
<dbReference type="AlphaFoldDB" id="A0A7J7JFA3"/>
<sequence>MAPVVEATEIIILCTTACNFLLYICFIFIYFSKSYIYIYILILYRERFRKSIYKHYASQVRIRLRFDTSVEGVHCMPLL</sequence>
<keyword evidence="1" id="KW-1133">Transmembrane helix</keyword>